<comment type="similarity">
    <text evidence="3">Belongs to the class-II pyridoxal-phosphate-dependent aminotransferase family. BioF subfamily.</text>
</comment>
<dbReference type="EC" id="2.3.1.47" evidence="5"/>
<keyword evidence="8 12" id="KW-0663">Pyridoxal phosphate</keyword>
<dbReference type="GO" id="GO:0030170">
    <property type="term" value="F:pyridoxal phosphate binding"/>
    <property type="evidence" value="ECO:0007669"/>
    <property type="project" value="InterPro"/>
</dbReference>
<evidence type="ECO:0000256" key="8">
    <source>
        <dbReference type="ARBA" id="ARBA00022898"/>
    </source>
</evidence>
<sequence>MWDDFQARLDALDQQSRLRKLTARSASGVSLSLADGTPLLNFGSNDYLGLAHQPVPGNHAVEQSAKRLADSDACQAGSTASALVCGWTEHHQTLADKIAALEGTQSAVVFPTGFAACMGTIATLCGPNDLILSDQLNHASLIDGCRLSRAQCVVYPHRDVDFIDDHLTQHRQAYQRVWIVSDAVFSMDGHLAPLPQLVQISKTHDADLIVDEAHGTGVLGDHLSGACEALGVKDSVHIRIGTLSKALGSQGGFIVCPQIVADYLVNHCRTLIYSTALNLPAVHAAIAAVDSLPDCQQRRQHVCGLAAQFRRFLAETRWSPAAQLATTLPEGGSGTESITALETGVPIIPIMTGSDVATIAAAESMRSLGLYVPAIRPPTVSEGQGRLRVSLSALHSQADLQRLIDAVKPL</sequence>
<comment type="subunit">
    <text evidence="4">Homodimer.</text>
</comment>
<evidence type="ECO:0000256" key="9">
    <source>
        <dbReference type="ARBA" id="ARBA00032610"/>
    </source>
</evidence>
<feature type="domain" description="Aminotransferase class I/classII large" evidence="13">
    <location>
        <begin position="38"/>
        <end position="407"/>
    </location>
</feature>
<evidence type="ECO:0000256" key="1">
    <source>
        <dbReference type="ARBA" id="ARBA00001933"/>
    </source>
</evidence>
<dbReference type="OrthoDB" id="9807157at2"/>
<name>A0A517SPC7_9BACT</name>
<dbReference type="PROSITE" id="PS00599">
    <property type="entry name" value="AA_TRANSFER_CLASS_2"/>
    <property type="match status" value="1"/>
</dbReference>
<dbReference type="Gene3D" id="3.90.1150.10">
    <property type="entry name" value="Aspartate Aminotransferase, domain 1"/>
    <property type="match status" value="1"/>
</dbReference>
<evidence type="ECO:0000256" key="10">
    <source>
        <dbReference type="ARBA" id="ARBA00033381"/>
    </source>
</evidence>
<dbReference type="InterPro" id="IPR001917">
    <property type="entry name" value="Aminotrans_II_pyridoxalP_BS"/>
</dbReference>
<dbReference type="SUPFAM" id="SSF53383">
    <property type="entry name" value="PLP-dependent transferases"/>
    <property type="match status" value="1"/>
</dbReference>
<dbReference type="InterPro" id="IPR015424">
    <property type="entry name" value="PyrdxlP-dep_Trfase"/>
</dbReference>
<evidence type="ECO:0000256" key="12">
    <source>
        <dbReference type="RuleBase" id="RU003693"/>
    </source>
</evidence>
<comment type="pathway">
    <text evidence="2">Cofactor biosynthesis; biotin biosynthesis.</text>
</comment>
<dbReference type="AlphaFoldDB" id="A0A517SPC7"/>
<proteinExistence type="inferred from homology"/>
<evidence type="ECO:0000256" key="7">
    <source>
        <dbReference type="ARBA" id="ARBA00022756"/>
    </source>
</evidence>
<evidence type="ECO:0000313" key="15">
    <source>
        <dbReference type="Proteomes" id="UP000315003"/>
    </source>
</evidence>
<dbReference type="PANTHER" id="PTHR13693">
    <property type="entry name" value="CLASS II AMINOTRANSFERASE/8-AMINO-7-OXONONANOATE SYNTHASE"/>
    <property type="match status" value="1"/>
</dbReference>
<keyword evidence="6 14" id="KW-0808">Transferase</keyword>
<protein>
    <recommendedName>
        <fullName evidence="5">8-amino-7-oxononanoate synthase</fullName>
        <ecNumber evidence="5">2.3.1.47</ecNumber>
    </recommendedName>
    <alternativeName>
        <fullName evidence="9">7-keto-8-amino-pelargonic acid synthase</fullName>
    </alternativeName>
    <alternativeName>
        <fullName evidence="10">8-amino-7-ketopelargonate synthase</fullName>
    </alternativeName>
</protein>
<dbReference type="InterPro" id="IPR015422">
    <property type="entry name" value="PyrdxlP-dep_Trfase_small"/>
</dbReference>
<dbReference type="InterPro" id="IPR004839">
    <property type="entry name" value="Aminotransferase_I/II_large"/>
</dbReference>
<dbReference type="Proteomes" id="UP000315003">
    <property type="component" value="Chromosome"/>
</dbReference>
<evidence type="ECO:0000256" key="3">
    <source>
        <dbReference type="ARBA" id="ARBA00010008"/>
    </source>
</evidence>
<dbReference type="Pfam" id="PF00155">
    <property type="entry name" value="Aminotran_1_2"/>
    <property type="match status" value="1"/>
</dbReference>
<dbReference type="RefSeq" id="WP_145268797.1">
    <property type="nucleotide sequence ID" value="NZ_CP036272.1"/>
</dbReference>
<evidence type="ECO:0000313" key="14">
    <source>
        <dbReference type="EMBL" id="QDT57969.1"/>
    </source>
</evidence>
<accession>A0A517SPC7</accession>
<dbReference type="InterPro" id="IPR015421">
    <property type="entry name" value="PyrdxlP-dep_Trfase_major"/>
</dbReference>
<keyword evidence="14" id="KW-0012">Acyltransferase</keyword>
<dbReference type="GO" id="GO:0008710">
    <property type="term" value="F:8-amino-7-oxononanoate synthase activity"/>
    <property type="evidence" value="ECO:0007669"/>
    <property type="project" value="UniProtKB-EC"/>
</dbReference>
<gene>
    <name evidence="14" type="primary">bioF</name>
    <name evidence="14" type="ORF">SV7mr_04570</name>
</gene>
<keyword evidence="15" id="KW-1185">Reference proteome</keyword>
<evidence type="ECO:0000256" key="5">
    <source>
        <dbReference type="ARBA" id="ARBA00013187"/>
    </source>
</evidence>
<evidence type="ECO:0000259" key="13">
    <source>
        <dbReference type="Pfam" id="PF00155"/>
    </source>
</evidence>
<evidence type="ECO:0000256" key="6">
    <source>
        <dbReference type="ARBA" id="ARBA00022679"/>
    </source>
</evidence>
<evidence type="ECO:0000256" key="2">
    <source>
        <dbReference type="ARBA" id="ARBA00004746"/>
    </source>
</evidence>
<dbReference type="Gene3D" id="3.40.640.10">
    <property type="entry name" value="Type I PLP-dependent aspartate aminotransferase-like (Major domain)"/>
    <property type="match status" value="1"/>
</dbReference>
<comment type="catalytic activity">
    <reaction evidence="11">
        <text>6-carboxyhexanoyl-[ACP] + L-alanine + H(+) = (8S)-8-amino-7-oxononanoate + holo-[ACP] + CO2</text>
        <dbReference type="Rhea" id="RHEA:42288"/>
        <dbReference type="Rhea" id="RHEA-COMP:9685"/>
        <dbReference type="Rhea" id="RHEA-COMP:9955"/>
        <dbReference type="ChEBI" id="CHEBI:15378"/>
        <dbReference type="ChEBI" id="CHEBI:16526"/>
        <dbReference type="ChEBI" id="CHEBI:57972"/>
        <dbReference type="ChEBI" id="CHEBI:64479"/>
        <dbReference type="ChEBI" id="CHEBI:78846"/>
        <dbReference type="ChEBI" id="CHEBI:149468"/>
        <dbReference type="EC" id="2.3.1.47"/>
    </reaction>
</comment>
<evidence type="ECO:0000256" key="4">
    <source>
        <dbReference type="ARBA" id="ARBA00011738"/>
    </source>
</evidence>
<dbReference type="GO" id="GO:0009102">
    <property type="term" value="P:biotin biosynthetic process"/>
    <property type="evidence" value="ECO:0007669"/>
    <property type="project" value="UniProtKB-KW"/>
</dbReference>
<dbReference type="InterPro" id="IPR050087">
    <property type="entry name" value="AON_synthase_class-II"/>
</dbReference>
<keyword evidence="7" id="KW-0093">Biotin biosynthesis</keyword>
<comment type="cofactor">
    <cofactor evidence="1 12">
        <name>pyridoxal 5'-phosphate</name>
        <dbReference type="ChEBI" id="CHEBI:597326"/>
    </cofactor>
</comment>
<organism evidence="14 15">
    <name type="scientific">Stieleria bergensis</name>
    <dbReference type="NCBI Taxonomy" id="2528025"/>
    <lineage>
        <taxon>Bacteria</taxon>
        <taxon>Pseudomonadati</taxon>
        <taxon>Planctomycetota</taxon>
        <taxon>Planctomycetia</taxon>
        <taxon>Pirellulales</taxon>
        <taxon>Pirellulaceae</taxon>
        <taxon>Stieleria</taxon>
    </lineage>
</organism>
<reference evidence="14 15" key="1">
    <citation type="submission" date="2019-02" db="EMBL/GenBank/DDBJ databases">
        <title>Deep-cultivation of Planctomycetes and their phenomic and genomic characterization uncovers novel biology.</title>
        <authorList>
            <person name="Wiegand S."/>
            <person name="Jogler M."/>
            <person name="Boedeker C."/>
            <person name="Pinto D."/>
            <person name="Vollmers J."/>
            <person name="Rivas-Marin E."/>
            <person name="Kohn T."/>
            <person name="Peeters S.H."/>
            <person name="Heuer A."/>
            <person name="Rast P."/>
            <person name="Oberbeckmann S."/>
            <person name="Bunk B."/>
            <person name="Jeske O."/>
            <person name="Meyerdierks A."/>
            <person name="Storesund J.E."/>
            <person name="Kallscheuer N."/>
            <person name="Luecker S."/>
            <person name="Lage O.M."/>
            <person name="Pohl T."/>
            <person name="Merkel B.J."/>
            <person name="Hornburger P."/>
            <person name="Mueller R.-W."/>
            <person name="Bruemmer F."/>
            <person name="Labrenz M."/>
            <person name="Spormann A.M."/>
            <person name="Op den Camp H."/>
            <person name="Overmann J."/>
            <person name="Amann R."/>
            <person name="Jetten M.S.M."/>
            <person name="Mascher T."/>
            <person name="Medema M.H."/>
            <person name="Devos D.P."/>
            <person name="Kaster A.-K."/>
            <person name="Ovreas L."/>
            <person name="Rohde M."/>
            <person name="Galperin M.Y."/>
            <person name="Jogler C."/>
        </authorList>
    </citation>
    <scope>NUCLEOTIDE SEQUENCE [LARGE SCALE GENOMIC DNA]</scope>
    <source>
        <strain evidence="14 15">SV_7m_r</strain>
    </source>
</reference>
<dbReference type="PANTHER" id="PTHR13693:SF100">
    <property type="entry name" value="8-AMINO-7-OXONONANOATE SYNTHASE"/>
    <property type="match status" value="1"/>
</dbReference>
<evidence type="ECO:0000256" key="11">
    <source>
        <dbReference type="ARBA" id="ARBA00047715"/>
    </source>
</evidence>
<dbReference type="EMBL" id="CP036272">
    <property type="protein sequence ID" value="QDT57969.1"/>
    <property type="molecule type" value="Genomic_DNA"/>
</dbReference>